<organism evidence="13 14">
    <name type="scientific">Triangularia setosa</name>
    <dbReference type="NCBI Taxonomy" id="2587417"/>
    <lineage>
        <taxon>Eukaryota</taxon>
        <taxon>Fungi</taxon>
        <taxon>Dikarya</taxon>
        <taxon>Ascomycota</taxon>
        <taxon>Pezizomycotina</taxon>
        <taxon>Sordariomycetes</taxon>
        <taxon>Sordariomycetidae</taxon>
        <taxon>Sordariales</taxon>
        <taxon>Podosporaceae</taxon>
        <taxon>Triangularia</taxon>
    </lineage>
</organism>
<dbReference type="GO" id="GO:0036424">
    <property type="term" value="F:L-phosphoserine phosphatase activity"/>
    <property type="evidence" value="ECO:0007669"/>
    <property type="project" value="InterPro"/>
</dbReference>
<evidence type="ECO:0000256" key="8">
    <source>
        <dbReference type="ARBA" id="ARBA00022842"/>
    </source>
</evidence>
<evidence type="ECO:0000313" key="14">
    <source>
        <dbReference type="Proteomes" id="UP001302321"/>
    </source>
</evidence>
<dbReference type="GO" id="GO:0006564">
    <property type="term" value="P:L-serine biosynthetic process"/>
    <property type="evidence" value="ECO:0007669"/>
    <property type="project" value="UniProtKB-KW"/>
</dbReference>
<feature type="region of interest" description="Disordered" evidence="12">
    <location>
        <begin position="187"/>
        <end position="233"/>
    </location>
</feature>
<dbReference type="SFLD" id="SFLDG01136">
    <property type="entry name" value="C1.6:_Phosphoserine_Phosphatas"/>
    <property type="match status" value="1"/>
</dbReference>
<evidence type="ECO:0000256" key="5">
    <source>
        <dbReference type="ARBA" id="ARBA00022605"/>
    </source>
</evidence>
<reference evidence="13" key="1">
    <citation type="journal article" date="2023" name="Mol. Phylogenet. Evol.">
        <title>Genome-scale phylogeny and comparative genomics of the fungal order Sordariales.</title>
        <authorList>
            <person name="Hensen N."/>
            <person name="Bonometti L."/>
            <person name="Westerberg I."/>
            <person name="Brannstrom I.O."/>
            <person name="Guillou S."/>
            <person name="Cros-Aarteil S."/>
            <person name="Calhoun S."/>
            <person name="Haridas S."/>
            <person name="Kuo A."/>
            <person name="Mondo S."/>
            <person name="Pangilinan J."/>
            <person name="Riley R."/>
            <person name="LaButti K."/>
            <person name="Andreopoulos B."/>
            <person name="Lipzen A."/>
            <person name="Chen C."/>
            <person name="Yan M."/>
            <person name="Daum C."/>
            <person name="Ng V."/>
            <person name="Clum A."/>
            <person name="Steindorff A."/>
            <person name="Ohm R.A."/>
            <person name="Martin F."/>
            <person name="Silar P."/>
            <person name="Natvig D.O."/>
            <person name="Lalanne C."/>
            <person name="Gautier V."/>
            <person name="Ament-Velasquez S.L."/>
            <person name="Kruys A."/>
            <person name="Hutchinson M.I."/>
            <person name="Powell A.J."/>
            <person name="Barry K."/>
            <person name="Miller A.N."/>
            <person name="Grigoriev I.V."/>
            <person name="Debuchy R."/>
            <person name="Gladieux P."/>
            <person name="Hiltunen Thoren M."/>
            <person name="Johannesson H."/>
        </authorList>
    </citation>
    <scope>NUCLEOTIDE SEQUENCE</scope>
    <source>
        <strain evidence="13">CBS 892.96</strain>
    </source>
</reference>
<dbReference type="FunFam" id="3.40.50.1000:FF:000143">
    <property type="entry name" value="Phosphoserine phosphatase serb"/>
    <property type="match status" value="1"/>
</dbReference>
<dbReference type="SUPFAM" id="SSF56784">
    <property type="entry name" value="HAD-like"/>
    <property type="match status" value="1"/>
</dbReference>
<dbReference type="SFLD" id="SFLDF00029">
    <property type="entry name" value="phosphoserine_phosphatase"/>
    <property type="match status" value="1"/>
</dbReference>
<feature type="region of interest" description="Disordered" evidence="12">
    <location>
        <begin position="73"/>
        <end position="117"/>
    </location>
</feature>
<keyword evidence="9" id="KW-0718">Serine biosynthesis</keyword>
<dbReference type="NCBIfam" id="TIGR01488">
    <property type="entry name" value="HAD-SF-IB"/>
    <property type="match status" value="1"/>
</dbReference>
<dbReference type="CDD" id="cd07500">
    <property type="entry name" value="HAD_PSP"/>
    <property type="match status" value="1"/>
</dbReference>
<evidence type="ECO:0000256" key="2">
    <source>
        <dbReference type="ARBA" id="ARBA00005135"/>
    </source>
</evidence>
<feature type="region of interest" description="Disordered" evidence="12">
    <location>
        <begin position="131"/>
        <end position="169"/>
    </location>
</feature>
<evidence type="ECO:0000256" key="6">
    <source>
        <dbReference type="ARBA" id="ARBA00022723"/>
    </source>
</evidence>
<comment type="similarity">
    <text evidence="3">Belongs to the HAD-like hydrolase superfamily. SerB family.</text>
</comment>
<dbReference type="InterPro" id="IPR004469">
    <property type="entry name" value="PSP"/>
</dbReference>
<comment type="caution">
    <text evidence="13">The sequence shown here is derived from an EMBL/GenBank/DDBJ whole genome shotgun (WGS) entry which is preliminary data.</text>
</comment>
<feature type="compositionally biased region" description="Basic and acidic residues" evidence="12">
    <location>
        <begin position="101"/>
        <end position="117"/>
    </location>
</feature>
<dbReference type="GO" id="GO:0005737">
    <property type="term" value="C:cytoplasm"/>
    <property type="evidence" value="ECO:0007669"/>
    <property type="project" value="TreeGrafter"/>
</dbReference>
<dbReference type="InterPro" id="IPR036412">
    <property type="entry name" value="HAD-like_sf"/>
</dbReference>
<dbReference type="GO" id="GO:0000287">
    <property type="term" value="F:magnesium ion binding"/>
    <property type="evidence" value="ECO:0007669"/>
    <property type="project" value="TreeGrafter"/>
</dbReference>
<keyword evidence="6" id="KW-0479">Metal-binding</keyword>
<dbReference type="AlphaFoldDB" id="A0AAN6WHB4"/>
<dbReference type="NCBIfam" id="TIGR00338">
    <property type="entry name" value="serB"/>
    <property type="match status" value="1"/>
</dbReference>
<evidence type="ECO:0000256" key="1">
    <source>
        <dbReference type="ARBA" id="ARBA00001946"/>
    </source>
</evidence>
<name>A0AAN6WHB4_9PEZI</name>
<comment type="pathway">
    <text evidence="2">Amino-acid biosynthesis; L-serine biosynthesis; L-serine from 3-phospho-D-glycerate: step 3/3.</text>
</comment>
<dbReference type="InterPro" id="IPR050582">
    <property type="entry name" value="HAD-like_SerB"/>
</dbReference>
<comment type="cofactor">
    <cofactor evidence="1">
        <name>Mg(2+)</name>
        <dbReference type="ChEBI" id="CHEBI:18420"/>
    </cofactor>
</comment>
<evidence type="ECO:0000256" key="9">
    <source>
        <dbReference type="ARBA" id="ARBA00023299"/>
    </source>
</evidence>
<evidence type="ECO:0000256" key="4">
    <source>
        <dbReference type="ARBA" id="ARBA00012640"/>
    </source>
</evidence>
<reference evidence="13" key="2">
    <citation type="submission" date="2023-05" db="EMBL/GenBank/DDBJ databases">
        <authorList>
            <consortium name="Lawrence Berkeley National Laboratory"/>
            <person name="Steindorff A."/>
            <person name="Hensen N."/>
            <person name="Bonometti L."/>
            <person name="Westerberg I."/>
            <person name="Brannstrom I.O."/>
            <person name="Guillou S."/>
            <person name="Cros-Aarteil S."/>
            <person name="Calhoun S."/>
            <person name="Haridas S."/>
            <person name="Kuo A."/>
            <person name="Mondo S."/>
            <person name="Pangilinan J."/>
            <person name="Riley R."/>
            <person name="Labutti K."/>
            <person name="Andreopoulos B."/>
            <person name="Lipzen A."/>
            <person name="Chen C."/>
            <person name="Yanf M."/>
            <person name="Daum C."/>
            <person name="Ng V."/>
            <person name="Clum A."/>
            <person name="Ohm R."/>
            <person name="Martin F."/>
            <person name="Silar P."/>
            <person name="Natvig D."/>
            <person name="Lalanne C."/>
            <person name="Gautier V."/>
            <person name="Ament-Velasquez S.L."/>
            <person name="Kruys A."/>
            <person name="Hutchinson M.I."/>
            <person name="Powell A.J."/>
            <person name="Barry K."/>
            <person name="Miller A.N."/>
            <person name="Grigoriev I.V."/>
            <person name="Debuchy R."/>
            <person name="Gladieux P."/>
            <person name="Thoren M.H."/>
            <person name="Johannesson H."/>
        </authorList>
    </citation>
    <scope>NUCLEOTIDE SEQUENCE</scope>
    <source>
        <strain evidence="13">CBS 892.96</strain>
    </source>
</reference>
<dbReference type="PANTHER" id="PTHR43344:SF2">
    <property type="entry name" value="PHOSPHOSERINE PHOSPHATASE"/>
    <property type="match status" value="1"/>
</dbReference>
<proteinExistence type="inferred from homology"/>
<dbReference type="Pfam" id="PF12710">
    <property type="entry name" value="HAD"/>
    <property type="match status" value="1"/>
</dbReference>
<dbReference type="EC" id="3.1.3.3" evidence="4"/>
<gene>
    <name evidence="13" type="ORF">QBC36DRAFT_40631</name>
</gene>
<dbReference type="EMBL" id="MU866084">
    <property type="protein sequence ID" value="KAK4181769.1"/>
    <property type="molecule type" value="Genomic_DNA"/>
</dbReference>
<dbReference type="Proteomes" id="UP001302321">
    <property type="component" value="Unassembled WGS sequence"/>
</dbReference>
<evidence type="ECO:0000313" key="13">
    <source>
        <dbReference type="EMBL" id="KAK4181769.1"/>
    </source>
</evidence>
<feature type="active site" description="Proton donor" evidence="11">
    <location>
        <position position="351"/>
    </location>
</feature>
<keyword evidence="5" id="KW-0028">Amino-acid biosynthesis</keyword>
<dbReference type="SFLD" id="SFLDS00003">
    <property type="entry name" value="Haloacid_Dehalogenase"/>
    <property type="match status" value="1"/>
</dbReference>
<evidence type="ECO:0000256" key="12">
    <source>
        <dbReference type="SAM" id="MobiDB-lite"/>
    </source>
</evidence>
<evidence type="ECO:0000256" key="10">
    <source>
        <dbReference type="ARBA" id="ARBA00031693"/>
    </source>
</evidence>
<evidence type="ECO:0000256" key="7">
    <source>
        <dbReference type="ARBA" id="ARBA00022801"/>
    </source>
</evidence>
<keyword evidence="7" id="KW-0378">Hydrolase</keyword>
<dbReference type="SFLD" id="SFLDG01137">
    <property type="entry name" value="C1.6.1:_Phosphoserine_Phosphat"/>
    <property type="match status" value="1"/>
</dbReference>
<feature type="compositionally biased region" description="Polar residues" evidence="12">
    <location>
        <begin position="73"/>
        <end position="100"/>
    </location>
</feature>
<keyword evidence="14" id="KW-1185">Reference proteome</keyword>
<sequence length="566" mass="62502">MVGFDSFLVFWYCRPSNKQKYSAAVFAQTFLPSCLLGSSVVRVHFAWCLVVRAYRRSSPGYPRSQFVACSARTANMSQEPQSPARQGRPSMTASMRSSSFLREHQQYRPPSKPENHYGIDTVVEDLQATSVSPPREISPFKGIPSADNPPKIVDGQSHELSHPNCTPLPGASTNRLIATLFYKSTNPRVSNAIPSPQRIPSPKGSSQSLSVRAADSDLPPTMAPTSKLDDFPLEPPVTEPEPLDHLYGANVSPMCIASFLHLMSTFPLPAGSTDLHSSHRCLKIDRSHQDHQPTVVELTLSPAPASDYLPLKDLRKHELIYRFEREWNVDVALRADTLWRRYPRLVVFDMDSTLITQEVIDLLAATIKDPPDLAVRVADITHRAMMGELEFDSAFRERVKLLAGLPGTLFNELRPVLDVTKGVRPLIKALKRLGVKTAVLSGGFLPLTSWLAGELGIDYAHANEVVIDEKTGKLTGEVKGRIVGKERKMELLIEIAEKEGIPLEQVVAVGDGANDLLMMEVAGLGVAWNAKPMVQMEASSRLNGDSLLDLLHLFGFTEEEVRQLSA</sequence>
<accession>A0AAN6WHB4</accession>
<feature type="active site" description="Nucleophile" evidence="11">
    <location>
        <position position="349"/>
    </location>
</feature>
<keyword evidence="8" id="KW-0460">Magnesium</keyword>
<dbReference type="PANTHER" id="PTHR43344">
    <property type="entry name" value="PHOSPHOSERINE PHOSPHATASE"/>
    <property type="match status" value="1"/>
</dbReference>
<evidence type="ECO:0000256" key="3">
    <source>
        <dbReference type="ARBA" id="ARBA00009184"/>
    </source>
</evidence>
<protein>
    <recommendedName>
        <fullName evidence="4">phosphoserine phosphatase</fullName>
        <ecNumber evidence="4">3.1.3.3</ecNumber>
    </recommendedName>
    <alternativeName>
        <fullName evidence="10">O-phosphoserine phosphohydrolase</fullName>
    </alternativeName>
</protein>
<dbReference type="InterPro" id="IPR023214">
    <property type="entry name" value="HAD_sf"/>
</dbReference>
<evidence type="ECO:0000256" key="11">
    <source>
        <dbReference type="PIRSR" id="PIRSR604469-1"/>
    </source>
</evidence>
<dbReference type="Gene3D" id="3.40.50.1000">
    <property type="entry name" value="HAD superfamily/HAD-like"/>
    <property type="match status" value="1"/>
</dbReference>